<sequence length="317" mass="32928">MRAIGFEEFGGPEVLHEIDYPDPEPRSDEVRIRVEAATVNSGDTYMRKGQVGSLGHRPPWVPGMEAAGVVERVGPVAAQRFAVGDPVTAFVIPTDPRGGAYGELAVTSASRVIEVPRGATVAEAATLPMNGITAQLLLDAMDLRPRSIVAVIGAAGAVGGYVVQLAHTSGHTVIADAGESDQELLAGLGADFLVPRGAGVLDAIRLVADGDVDGVALAAAPWLNAASIVHSGGVVATAVGIAESAQLSSARRRGVRIVPVRVDLEPDPAAILERLRDLTQAGALRLRVAAELPARDASEAHRRLEAGGLRGRQVLRF</sequence>
<accession>A0ABV5T0I1</accession>
<evidence type="ECO:0000256" key="2">
    <source>
        <dbReference type="ARBA" id="ARBA00023002"/>
    </source>
</evidence>
<evidence type="ECO:0000313" key="4">
    <source>
        <dbReference type="EMBL" id="MFB9646123.1"/>
    </source>
</evidence>
<dbReference type="SUPFAM" id="SSF50129">
    <property type="entry name" value="GroES-like"/>
    <property type="match status" value="1"/>
</dbReference>
<evidence type="ECO:0000259" key="3">
    <source>
        <dbReference type="SMART" id="SM00829"/>
    </source>
</evidence>
<dbReference type="InterPro" id="IPR011032">
    <property type="entry name" value="GroES-like_sf"/>
</dbReference>
<dbReference type="SMART" id="SM00829">
    <property type="entry name" value="PKS_ER"/>
    <property type="match status" value="1"/>
</dbReference>
<dbReference type="Proteomes" id="UP001589611">
    <property type="component" value="Unassembled WGS sequence"/>
</dbReference>
<evidence type="ECO:0000313" key="5">
    <source>
        <dbReference type="Proteomes" id="UP001589611"/>
    </source>
</evidence>
<organism evidence="4 5">
    <name type="scientific">Microbacterium terregens</name>
    <dbReference type="NCBI Taxonomy" id="69363"/>
    <lineage>
        <taxon>Bacteria</taxon>
        <taxon>Bacillati</taxon>
        <taxon>Actinomycetota</taxon>
        <taxon>Actinomycetes</taxon>
        <taxon>Micrococcales</taxon>
        <taxon>Microbacteriaceae</taxon>
        <taxon>Microbacterium</taxon>
    </lineage>
</organism>
<keyword evidence="2 4" id="KW-0560">Oxidoreductase</keyword>
<dbReference type="InterPro" id="IPR013154">
    <property type="entry name" value="ADH-like_N"/>
</dbReference>
<dbReference type="InterPro" id="IPR036291">
    <property type="entry name" value="NAD(P)-bd_dom_sf"/>
</dbReference>
<dbReference type="EMBL" id="JBHMBE010000003">
    <property type="protein sequence ID" value="MFB9646123.1"/>
    <property type="molecule type" value="Genomic_DNA"/>
</dbReference>
<dbReference type="RefSeq" id="WP_344712830.1">
    <property type="nucleotide sequence ID" value="NZ_BAAAWH010000001.1"/>
</dbReference>
<comment type="caution">
    <text evidence="4">The sequence shown here is derived from an EMBL/GenBank/DDBJ whole genome shotgun (WGS) entry which is preliminary data.</text>
</comment>
<keyword evidence="5" id="KW-1185">Reference proteome</keyword>
<dbReference type="EC" id="1.-.-.-" evidence="4"/>
<dbReference type="SUPFAM" id="SSF51735">
    <property type="entry name" value="NAD(P)-binding Rossmann-fold domains"/>
    <property type="match status" value="1"/>
</dbReference>
<dbReference type="Gene3D" id="3.40.50.720">
    <property type="entry name" value="NAD(P)-binding Rossmann-like Domain"/>
    <property type="match status" value="1"/>
</dbReference>
<dbReference type="Pfam" id="PF08240">
    <property type="entry name" value="ADH_N"/>
    <property type="match status" value="1"/>
</dbReference>
<protein>
    <submittedName>
        <fullName evidence="4">NADP-dependent oxidoreductase</fullName>
        <ecNumber evidence="4">1.-.-.-</ecNumber>
    </submittedName>
</protein>
<dbReference type="GO" id="GO:0016491">
    <property type="term" value="F:oxidoreductase activity"/>
    <property type="evidence" value="ECO:0007669"/>
    <property type="project" value="UniProtKB-KW"/>
</dbReference>
<reference evidence="4 5" key="1">
    <citation type="submission" date="2024-09" db="EMBL/GenBank/DDBJ databases">
        <authorList>
            <person name="Sun Q."/>
            <person name="Mori K."/>
        </authorList>
    </citation>
    <scope>NUCLEOTIDE SEQUENCE [LARGE SCALE GENOMIC DNA]</scope>
    <source>
        <strain evidence="4 5">JCM 1342</strain>
    </source>
</reference>
<feature type="domain" description="Enoyl reductase (ER)" evidence="3">
    <location>
        <begin position="10"/>
        <end position="315"/>
    </location>
</feature>
<dbReference type="Gene3D" id="3.90.180.10">
    <property type="entry name" value="Medium-chain alcohol dehydrogenases, catalytic domain"/>
    <property type="match status" value="1"/>
</dbReference>
<dbReference type="Pfam" id="PF13602">
    <property type="entry name" value="ADH_zinc_N_2"/>
    <property type="match status" value="1"/>
</dbReference>
<proteinExistence type="predicted"/>
<dbReference type="CDD" id="cd05289">
    <property type="entry name" value="MDR_like_2"/>
    <property type="match status" value="1"/>
</dbReference>
<dbReference type="PANTHER" id="PTHR48106:SF18">
    <property type="entry name" value="QUINONE OXIDOREDUCTASE PIG3"/>
    <property type="match status" value="1"/>
</dbReference>
<gene>
    <name evidence="4" type="ORF">ACFFPJ_09970</name>
</gene>
<evidence type="ECO:0000256" key="1">
    <source>
        <dbReference type="ARBA" id="ARBA00022857"/>
    </source>
</evidence>
<dbReference type="PANTHER" id="PTHR48106">
    <property type="entry name" value="QUINONE OXIDOREDUCTASE PIG3-RELATED"/>
    <property type="match status" value="1"/>
</dbReference>
<keyword evidence="1" id="KW-0521">NADP</keyword>
<name>A0ABV5T0I1_9MICO</name>
<dbReference type="InterPro" id="IPR020843">
    <property type="entry name" value="ER"/>
</dbReference>